<dbReference type="GO" id="GO:0004789">
    <property type="term" value="F:thiamine-phosphate diphosphorylase activity"/>
    <property type="evidence" value="ECO:0007669"/>
    <property type="project" value="UniProtKB-EC"/>
</dbReference>
<dbReference type="PANTHER" id="PTHR20857:SF15">
    <property type="entry name" value="THIAMINE-PHOSPHATE SYNTHASE"/>
    <property type="match status" value="1"/>
</dbReference>
<dbReference type="InterPro" id="IPR022998">
    <property type="entry name" value="ThiamineP_synth_TenI"/>
</dbReference>
<keyword evidence="4" id="KW-0808">Transferase</keyword>
<dbReference type="InterPro" id="IPR036206">
    <property type="entry name" value="ThiamineP_synth_sf"/>
</dbReference>
<dbReference type="EC" id="2.5.1.3" evidence="4"/>
<sequence>MYLITNRHLCDENHYLSVIEEAINSGVKNIILREKDMSDEKLTNLYNKIVRKTSYSHDKFNLIINSNINLYKKLNFSGIHLPFETFVQLVKERFIFEDNKILGLSLHNTKEISILEKIIKENNIKVDYITLSHIYETKCKENLKPKGINLLKEGKKITNIKIVALGGILPTNIEEVLKYADDFAIMSVLFTCENVELKIKEYKCY</sequence>
<dbReference type="PANTHER" id="PTHR20857">
    <property type="entry name" value="THIAMINE-PHOSPHATE PYROPHOSPHORYLASE"/>
    <property type="match status" value="1"/>
</dbReference>
<comment type="pathway">
    <text evidence="1">Cofactor biosynthesis; thiamine diphosphate biosynthesis.</text>
</comment>
<comment type="caution">
    <text evidence="4">The sequence shown here is derived from an EMBL/GenBank/DDBJ whole genome shotgun (WGS) entry which is preliminary data.</text>
</comment>
<evidence type="ECO:0000313" key="4">
    <source>
        <dbReference type="EMBL" id="MPM75008.1"/>
    </source>
</evidence>
<keyword evidence="2" id="KW-0784">Thiamine biosynthesis</keyword>
<accession>A0A645CDN6</accession>
<protein>
    <submittedName>
        <fullName evidence="4">Thiamine-phosphate synthase</fullName>
        <ecNumber evidence="4">2.5.1.3</ecNumber>
    </submittedName>
</protein>
<evidence type="ECO:0000259" key="3">
    <source>
        <dbReference type="Pfam" id="PF02581"/>
    </source>
</evidence>
<dbReference type="GO" id="GO:0009228">
    <property type="term" value="P:thiamine biosynthetic process"/>
    <property type="evidence" value="ECO:0007669"/>
    <property type="project" value="UniProtKB-KW"/>
</dbReference>
<dbReference type="GO" id="GO:0005737">
    <property type="term" value="C:cytoplasm"/>
    <property type="evidence" value="ECO:0007669"/>
    <property type="project" value="TreeGrafter"/>
</dbReference>
<evidence type="ECO:0000256" key="1">
    <source>
        <dbReference type="ARBA" id="ARBA00004948"/>
    </source>
</evidence>
<dbReference type="SUPFAM" id="SSF51391">
    <property type="entry name" value="Thiamin phosphate synthase"/>
    <property type="match status" value="1"/>
</dbReference>
<name>A0A645CDN6_9ZZZZ</name>
<feature type="domain" description="Thiamine phosphate synthase/TenI" evidence="3">
    <location>
        <begin position="1"/>
        <end position="187"/>
    </location>
</feature>
<evidence type="ECO:0000256" key="2">
    <source>
        <dbReference type="ARBA" id="ARBA00022977"/>
    </source>
</evidence>
<organism evidence="4">
    <name type="scientific">bioreactor metagenome</name>
    <dbReference type="NCBI Taxonomy" id="1076179"/>
    <lineage>
        <taxon>unclassified sequences</taxon>
        <taxon>metagenomes</taxon>
        <taxon>ecological metagenomes</taxon>
    </lineage>
</organism>
<reference evidence="4" key="1">
    <citation type="submission" date="2019-08" db="EMBL/GenBank/DDBJ databases">
        <authorList>
            <person name="Kucharzyk K."/>
            <person name="Murdoch R.W."/>
            <person name="Higgins S."/>
            <person name="Loffler F."/>
        </authorList>
    </citation>
    <scope>NUCLEOTIDE SEQUENCE</scope>
</reference>
<dbReference type="CDD" id="cd00564">
    <property type="entry name" value="TMP_TenI"/>
    <property type="match status" value="1"/>
</dbReference>
<dbReference type="Gene3D" id="3.20.20.70">
    <property type="entry name" value="Aldolase class I"/>
    <property type="match status" value="1"/>
</dbReference>
<dbReference type="EMBL" id="VSSQ01026344">
    <property type="protein sequence ID" value="MPM75008.1"/>
    <property type="molecule type" value="Genomic_DNA"/>
</dbReference>
<gene>
    <name evidence="4" type="primary">thiE_28</name>
    <name evidence="4" type="ORF">SDC9_121999</name>
</gene>
<dbReference type="Pfam" id="PF02581">
    <property type="entry name" value="TMP-TENI"/>
    <property type="match status" value="1"/>
</dbReference>
<dbReference type="InterPro" id="IPR013785">
    <property type="entry name" value="Aldolase_TIM"/>
</dbReference>
<dbReference type="AlphaFoldDB" id="A0A645CDN6"/>
<proteinExistence type="predicted"/>